<accession>A0A8H7NP35</accession>
<dbReference type="InterPro" id="IPR012677">
    <property type="entry name" value="Nucleotide-bd_a/b_plait_sf"/>
</dbReference>
<dbReference type="EMBL" id="JADCTT010000001">
    <property type="protein sequence ID" value="KAF9759316.1"/>
    <property type="molecule type" value="Genomic_DNA"/>
</dbReference>
<gene>
    <name evidence="5" type="ORF">IM811_001010</name>
</gene>
<evidence type="ECO:0000256" key="2">
    <source>
        <dbReference type="ARBA" id="ARBA00022884"/>
    </source>
</evidence>
<dbReference type="Proteomes" id="UP000616885">
    <property type="component" value="Unassembled WGS sequence"/>
</dbReference>
<organism evidence="5 6">
    <name type="scientific">Bionectria ochroleuca</name>
    <name type="common">Gliocladium roseum</name>
    <dbReference type="NCBI Taxonomy" id="29856"/>
    <lineage>
        <taxon>Eukaryota</taxon>
        <taxon>Fungi</taxon>
        <taxon>Dikarya</taxon>
        <taxon>Ascomycota</taxon>
        <taxon>Pezizomycotina</taxon>
        <taxon>Sordariomycetes</taxon>
        <taxon>Hypocreomycetidae</taxon>
        <taxon>Hypocreales</taxon>
        <taxon>Bionectriaceae</taxon>
        <taxon>Clonostachys</taxon>
    </lineage>
</organism>
<dbReference type="PANTHER" id="PTHR24012">
    <property type="entry name" value="RNA BINDING PROTEIN"/>
    <property type="match status" value="1"/>
</dbReference>
<dbReference type="InterPro" id="IPR035979">
    <property type="entry name" value="RBD_domain_sf"/>
</dbReference>
<evidence type="ECO:0000313" key="6">
    <source>
        <dbReference type="Proteomes" id="UP000616885"/>
    </source>
</evidence>
<feature type="domain" description="RRM" evidence="4">
    <location>
        <begin position="199"/>
        <end position="246"/>
    </location>
</feature>
<evidence type="ECO:0000259" key="4">
    <source>
        <dbReference type="PROSITE" id="PS50102"/>
    </source>
</evidence>
<dbReference type="InterPro" id="IPR000504">
    <property type="entry name" value="RRM_dom"/>
</dbReference>
<dbReference type="SMART" id="SM00360">
    <property type="entry name" value="RRM"/>
    <property type="match status" value="2"/>
</dbReference>
<protein>
    <recommendedName>
        <fullName evidence="4">RRM domain-containing protein</fullName>
    </recommendedName>
</protein>
<keyword evidence="1" id="KW-0677">Repeat</keyword>
<dbReference type="Gene3D" id="3.30.70.330">
    <property type="match status" value="2"/>
</dbReference>
<feature type="domain" description="RRM" evidence="4">
    <location>
        <begin position="111"/>
        <end position="184"/>
    </location>
</feature>
<dbReference type="AlphaFoldDB" id="A0A8H7NP35"/>
<proteinExistence type="predicted"/>
<dbReference type="GO" id="GO:0003723">
    <property type="term" value="F:RNA binding"/>
    <property type="evidence" value="ECO:0007669"/>
    <property type="project" value="UniProtKB-UniRule"/>
</dbReference>
<evidence type="ECO:0000256" key="1">
    <source>
        <dbReference type="ARBA" id="ARBA00022737"/>
    </source>
</evidence>
<comment type="caution">
    <text evidence="5">The sequence shown here is derived from an EMBL/GenBank/DDBJ whole genome shotgun (WGS) entry which is preliminary data.</text>
</comment>
<dbReference type="FunFam" id="3.30.70.330:FF:000323">
    <property type="entry name" value="RNA binding protein MSSP-2"/>
    <property type="match status" value="1"/>
</dbReference>
<name>A0A8H7NP35_BIOOC</name>
<evidence type="ECO:0000256" key="3">
    <source>
        <dbReference type="PROSITE-ProRule" id="PRU00176"/>
    </source>
</evidence>
<evidence type="ECO:0000313" key="5">
    <source>
        <dbReference type="EMBL" id="KAF9759316.1"/>
    </source>
</evidence>
<reference evidence="5" key="1">
    <citation type="submission" date="2020-10" db="EMBL/GenBank/DDBJ databases">
        <title>High-Quality Genome Resource of Clonostachys rosea strain S41 by Oxford Nanopore Long-Read Sequencing.</title>
        <authorList>
            <person name="Wang H."/>
        </authorList>
    </citation>
    <scope>NUCLEOTIDE SEQUENCE</scope>
    <source>
        <strain evidence="5">S41</strain>
    </source>
</reference>
<sequence>MFQVLRTVAVLTQPMSLLLQLHSGVVSPVVKVAVPGSPAVTDLHTQLHPLSSLACLLFMLKHRSLLSSQRRSWKSFRTASPPSPRQCLPFSPPGQMKSLEQSLENRIPGNRNVYIRGLHPTTDDELLFLFASRFGAVETSKAIIDTGTGACKGFGFAKFVDAQSSEMCIRGFHRLGYEVGFARESFNSRLKAQGDDGSTNLYISNLPKTLNEVELGTIFLGYNILSSKILRDSMGNSRGVGFARFEGRMLFAMKSSASSMALASDTRAC</sequence>
<dbReference type="SUPFAM" id="SSF54928">
    <property type="entry name" value="RNA-binding domain, RBD"/>
    <property type="match status" value="2"/>
</dbReference>
<dbReference type="PROSITE" id="PS50102">
    <property type="entry name" value="RRM"/>
    <property type="match status" value="2"/>
</dbReference>
<dbReference type="Pfam" id="PF00076">
    <property type="entry name" value="RRM_1"/>
    <property type="match status" value="2"/>
</dbReference>
<keyword evidence="2 3" id="KW-0694">RNA-binding</keyword>